<evidence type="ECO:0000313" key="2">
    <source>
        <dbReference type="Proteomes" id="UP001058461"/>
    </source>
</evidence>
<protein>
    <recommendedName>
        <fullName evidence="3">MarR family protein</fullName>
    </recommendedName>
</protein>
<organism evidence="1 2">
    <name type="scientific">Marinobacterium rhizophilum</name>
    <dbReference type="NCBI Taxonomy" id="420402"/>
    <lineage>
        <taxon>Bacteria</taxon>
        <taxon>Pseudomonadati</taxon>
        <taxon>Pseudomonadota</taxon>
        <taxon>Gammaproteobacteria</taxon>
        <taxon>Oceanospirillales</taxon>
        <taxon>Oceanospirillaceae</taxon>
        <taxon>Marinobacterium</taxon>
    </lineage>
</organism>
<sequence length="87" mass="9830">MKPLVSRRFLTRLHAMQRDHIDFTYWLLSRMDPSGCVDASASEMALACNRPQEDVLQTLDTLSRHRIIAPAPAGYRISPVDTFSGQV</sequence>
<keyword evidence="2" id="KW-1185">Reference proteome</keyword>
<evidence type="ECO:0008006" key="3">
    <source>
        <dbReference type="Google" id="ProtNLM"/>
    </source>
</evidence>
<dbReference type="EMBL" id="CP073347">
    <property type="protein sequence ID" value="UTW13046.1"/>
    <property type="molecule type" value="Genomic_DNA"/>
</dbReference>
<evidence type="ECO:0000313" key="1">
    <source>
        <dbReference type="EMBL" id="UTW13046.1"/>
    </source>
</evidence>
<reference evidence="1" key="1">
    <citation type="submission" date="2021-04" db="EMBL/GenBank/DDBJ databases">
        <title>Oceanospirillales bacteria with DddD are important DMSP degraders in coastal seawater.</title>
        <authorList>
            <person name="Liu J."/>
        </authorList>
    </citation>
    <scope>NUCLEOTIDE SEQUENCE</scope>
    <source>
        <strain evidence="1">D13-1</strain>
    </source>
</reference>
<name>A0ABY5HMD6_9GAMM</name>
<dbReference type="Proteomes" id="UP001058461">
    <property type="component" value="Chromosome"/>
</dbReference>
<gene>
    <name evidence="1" type="ORF">KDW95_05130</name>
</gene>
<dbReference type="RefSeq" id="WP_255855209.1">
    <property type="nucleotide sequence ID" value="NZ_CP073347.1"/>
</dbReference>
<proteinExistence type="predicted"/>
<accession>A0ABY5HMD6</accession>